<dbReference type="InterPro" id="IPR013096">
    <property type="entry name" value="Cupin_2"/>
</dbReference>
<dbReference type="EMBL" id="JACEIQ010000002">
    <property type="protein sequence ID" value="MBA4493568.1"/>
    <property type="molecule type" value="Genomic_DNA"/>
</dbReference>
<dbReference type="PIRSF" id="PIRSF029883">
    <property type="entry name" value="KdgF"/>
    <property type="match status" value="1"/>
</dbReference>
<comment type="caution">
    <text evidence="2">The sequence shown here is derived from an EMBL/GenBank/DDBJ whole genome shotgun (WGS) entry which is preliminary data.</text>
</comment>
<dbReference type="SUPFAM" id="SSF51182">
    <property type="entry name" value="RmlC-like cupins"/>
    <property type="match status" value="1"/>
</dbReference>
<dbReference type="PANTHER" id="PTHR40112:SF1">
    <property type="entry name" value="H2HPP ISOMERASE"/>
    <property type="match status" value="1"/>
</dbReference>
<evidence type="ECO:0000259" key="1">
    <source>
        <dbReference type="Pfam" id="PF07883"/>
    </source>
</evidence>
<dbReference type="InterPro" id="IPR011051">
    <property type="entry name" value="RmlC_Cupin_sf"/>
</dbReference>
<evidence type="ECO:0000313" key="2">
    <source>
        <dbReference type="EMBL" id="MBA4493568.1"/>
    </source>
</evidence>
<reference evidence="2 3" key="1">
    <citation type="submission" date="2020-07" db="EMBL/GenBank/DDBJ databases">
        <authorList>
            <person name="Feng H."/>
        </authorList>
    </citation>
    <scope>NUCLEOTIDE SEQUENCE [LARGE SCALE GENOMIC DNA]</scope>
    <source>
        <strain evidence="3">s-10</strain>
    </source>
</reference>
<accession>A0A7W1WP93</accession>
<dbReference type="AlphaFoldDB" id="A0A7W1WP93"/>
<keyword evidence="3" id="KW-1185">Reference proteome</keyword>
<feature type="domain" description="Cupin type-2" evidence="1">
    <location>
        <begin position="29"/>
        <end position="89"/>
    </location>
</feature>
<dbReference type="InterPro" id="IPR014710">
    <property type="entry name" value="RmlC-like_jellyroll"/>
</dbReference>
<dbReference type="Gene3D" id="2.60.120.10">
    <property type="entry name" value="Jelly Rolls"/>
    <property type="match status" value="1"/>
</dbReference>
<protein>
    <submittedName>
        <fullName evidence="2">Cupin domain-containing protein</fullName>
    </submittedName>
</protein>
<dbReference type="RefSeq" id="WP_181750787.1">
    <property type="nucleotide sequence ID" value="NZ_JACEIQ010000002.1"/>
</dbReference>
<proteinExistence type="predicted"/>
<dbReference type="CDD" id="cd02238">
    <property type="entry name" value="cupin_KdgF"/>
    <property type="match status" value="1"/>
</dbReference>
<dbReference type="InterPro" id="IPR052535">
    <property type="entry name" value="Bacilysin_H2HPP_isomerase"/>
</dbReference>
<dbReference type="Proteomes" id="UP000535491">
    <property type="component" value="Unassembled WGS sequence"/>
</dbReference>
<dbReference type="Pfam" id="PF07883">
    <property type="entry name" value="Cupin_2"/>
    <property type="match status" value="1"/>
</dbReference>
<dbReference type="InterPro" id="IPR025499">
    <property type="entry name" value="KdgF"/>
</dbReference>
<organism evidence="2 3">
    <name type="scientific">Paenactinomyces guangxiensis</name>
    <dbReference type="NCBI Taxonomy" id="1490290"/>
    <lineage>
        <taxon>Bacteria</taxon>
        <taxon>Bacillati</taxon>
        <taxon>Bacillota</taxon>
        <taxon>Bacilli</taxon>
        <taxon>Bacillales</taxon>
        <taxon>Thermoactinomycetaceae</taxon>
        <taxon>Paenactinomyces</taxon>
    </lineage>
</organism>
<sequence>MTHINQWEQAEPGVRRKIFQPGKEIMMMEVQFEQGAVGSEHSHPHEQITYCLKGRLEFLIEGKKIELSAGESIYIPGDVRHGVKALEESALLDVFTPVREDLLKR</sequence>
<dbReference type="PANTHER" id="PTHR40112">
    <property type="entry name" value="H2HPP ISOMERASE"/>
    <property type="match status" value="1"/>
</dbReference>
<evidence type="ECO:0000313" key="3">
    <source>
        <dbReference type="Proteomes" id="UP000535491"/>
    </source>
</evidence>
<gene>
    <name evidence="2" type="ORF">H1191_04540</name>
</gene>
<name>A0A7W1WP93_9BACL</name>